<proteinExistence type="inferred from homology"/>
<evidence type="ECO:0000259" key="4">
    <source>
        <dbReference type="Pfam" id="PF00437"/>
    </source>
</evidence>
<dbReference type="GO" id="GO:0005886">
    <property type="term" value="C:plasma membrane"/>
    <property type="evidence" value="ECO:0007669"/>
    <property type="project" value="TreeGrafter"/>
</dbReference>
<gene>
    <name evidence="5" type="ORF">AWB78_07377</name>
</gene>
<dbReference type="Proteomes" id="UP000071859">
    <property type="component" value="Unassembled WGS sequence"/>
</dbReference>
<dbReference type="PANTHER" id="PTHR30258">
    <property type="entry name" value="TYPE II SECRETION SYSTEM PROTEIN GSPE-RELATED"/>
    <property type="match status" value="1"/>
</dbReference>
<dbReference type="GO" id="GO:0005524">
    <property type="term" value="F:ATP binding"/>
    <property type="evidence" value="ECO:0007669"/>
    <property type="project" value="UniProtKB-KW"/>
</dbReference>
<dbReference type="Pfam" id="PF00437">
    <property type="entry name" value="T2SSE"/>
    <property type="match status" value="1"/>
</dbReference>
<evidence type="ECO:0000313" key="5">
    <source>
        <dbReference type="EMBL" id="SAL05236.1"/>
    </source>
</evidence>
<dbReference type="InterPro" id="IPR001482">
    <property type="entry name" value="T2SS/T4SS_dom"/>
</dbReference>
<dbReference type="EMBL" id="FCOX02000076">
    <property type="protein sequence ID" value="SAL05236.1"/>
    <property type="molecule type" value="Genomic_DNA"/>
</dbReference>
<dbReference type="InterPro" id="IPR027417">
    <property type="entry name" value="P-loop_NTPase"/>
</dbReference>
<organism evidence="5 6">
    <name type="scientific">Caballeronia calidae</name>
    <dbReference type="NCBI Taxonomy" id="1777139"/>
    <lineage>
        <taxon>Bacteria</taxon>
        <taxon>Pseudomonadati</taxon>
        <taxon>Pseudomonadota</taxon>
        <taxon>Betaproteobacteria</taxon>
        <taxon>Burkholderiales</taxon>
        <taxon>Burkholderiaceae</taxon>
        <taxon>Caballeronia</taxon>
    </lineage>
</organism>
<dbReference type="SUPFAM" id="SSF52540">
    <property type="entry name" value="P-loop containing nucleoside triphosphate hydrolases"/>
    <property type="match status" value="1"/>
</dbReference>
<feature type="domain" description="Bacterial type II secretion system protein E" evidence="4">
    <location>
        <begin position="128"/>
        <end position="376"/>
    </location>
</feature>
<dbReference type="AlphaFoldDB" id="A0A158EFR5"/>
<reference evidence="5" key="1">
    <citation type="submission" date="2016-01" db="EMBL/GenBank/DDBJ databases">
        <authorList>
            <person name="Peeters C."/>
        </authorList>
    </citation>
    <scope>NUCLEOTIDE SEQUENCE</scope>
    <source>
        <strain evidence="5">LMG 29321</strain>
    </source>
</reference>
<evidence type="ECO:0000256" key="3">
    <source>
        <dbReference type="ARBA" id="ARBA00022840"/>
    </source>
</evidence>
<dbReference type="GO" id="GO:0016887">
    <property type="term" value="F:ATP hydrolysis activity"/>
    <property type="evidence" value="ECO:0007669"/>
    <property type="project" value="TreeGrafter"/>
</dbReference>
<protein>
    <submittedName>
        <fullName evidence="5">Type II secretion system protein E</fullName>
    </submittedName>
</protein>
<keyword evidence="6" id="KW-1185">Reference proteome</keyword>
<dbReference type="Gene3D" id="3.40.50.300">
    <property type="entry name" value="P-loop containing nucleotide triphosphate hydrolases"/>
    <property type="match status" value="1"/>
</dbReference>
<accession>A0A158EFR5</accession>
<comment type="similarity">
    <text evidence="1">Belongs to the GSP E family.</text>
</comment>
<sequence>MHLLIRERTAEVQIRVKGDLKTAKGISLHADQAERLARAMYTGLATVKEATYNPLSFQDAQIAGYVLPRSGLTSVRIIRGPSWPAESGGGFLVARLQYEGTRREIDPCVARAAAKRLKLATPERPSGEFHLGRMGFTPLQVALIERIMRNPQGIFFVTGPTGSGKTTTLYEIMMELARQYPEQRLITIENPVEYPIQGSLQLSTESERFGEMLRMALRMDPDTILPSEIRGVEEAIAAFQAAQTGHRVPTTLHVNDPYEVFARLAGLDHVRLAPAMIAHHRLIIGLMAQRRVPILCPHCSVPLAQSGRRLPAYLLSALRTWGDLATVRARGDGCEHCDGSNIAHEQAIAEVVVTDEVLMHAVREGDVLRAARKHRAKPGADKPMIEHAIDLVFAGRLDPDDAEQKVEPIPVKELQ</sequence>
<evidence type="ECO:0000256" key="1">
    <source>
        <dbReference type="ARBA" id="ARBA00006611"/>
    </source>
</evidence>
<dbReference type="PANTHER" id="PTHR30258:SF3">
    <property type="entry name" value="SLL1921 PROTEIN"/>
    <property type="match status" value="1"/>
</dbReference>
<name>A0A158EFR5_9BURK</name>
<keyword evidence="3" id="KW-0067">ATP-binding</keyword>
<keyword evidence="2" id="KW-0547">Nucleotide-binding</keyword>
<evidence type="ECO:0000313" key="6">
    <source>
        <dbReference type="Proteomes" id="UP000071859"/>
    </source>
</evidence>
<evidence type="ECO:0000256" key="2">
    <source>
        <dbReference type="ARBA" id="ARBA00022741"/>
    </source>
</evidence>
<comment type="caution">
    <text evidence="5">The sequence shown here is derived from an EMBL/GenBank/DDBJ whole genome shotgun (WGS) entry which is preliminary data.</text>
</comment>